<protein>
    <submittedName>
        <fullName evidence="3">LPXTG-motif cell wall anchor domain-containing protein</fullName>
    </submittedName>
</protein>
<reference evidence="4" key="1">
    <citation type="submission" date="2016-06" db="EMBL/GenBank/DDBJ databases">
        <authorList>
            <person name="Varghese N."/>
            <person name="Submissions Spin"/>
        </authorList>
    </citation>
    <scope>NUCLEOTIDE SEQUENCE [LARGE SCALE GENOMIC DNA]</scope>
    <source>
        <strain evidence="4">DSM 43816</strain>
    </source>
</reference>
<evidence type="ECO:0000256" key="2">
    <source>
        <dbReference type="SAM" id="SignalP"/>
    </source>
</evidence>
<evidence type="ECO:0000313" key="4">
    <source>
        <dbReference type="Proteomes" id="UP000198253"/>
    </source>
</evidence>
<accession>A0A1C4VWZ0</accession>
<keyword evidence="1" id="KW-0812">Transmembrane</keyword>
<dbReference type="EMBL" id="LT607413">
    <property type="protein sequence ID" value="SCE88239.1"/>
    <property type="molecule type" value="Genomic_DNA"/>
</dbReference>
<feature type="transmembrane region" description="Helical" evidence="1">
    <location>
        <begin position="361"/>
        <end position="382"/>
    </location>
</feature>
<sequence length="399" mass="40699">MIFRNRALTARVGAAALLASGVFTALGVPAHAAGTETDLSLDVVGTRVAAGSEGKVVFAKVTNRGKNTPTDLSISADLSKVDTDKAVPVPAVPDCDLNAAGWSCKVPSELLPGPGETVELPVVLFKQEGFEGTYKAPITFSIASTDDTDDSNNSKSATIEFTDESGPDLLLLAGDVKQAVKVDENGELSVVGDLHAGETGVLQYFVVNQGDRAAGGLTVTVELPKGVTFTEAEPDCEYNAANTEAVCTYRQLPLVPVDEDTDENDDVFSAGDFYHLLSVGADVKAGSLTGGSVTVEPIVATQPLRGLARKATKLPENVTGIRGADVDASDNTDGYAVVVAARGGSGGGDGDGGLPVTGPQAGLIGGIGGAVLLAGGAMFLAARRRRVVLVTPGDETSTV</sequence>
<dbReference type="Proteomes" id="UP000198253">
    <property type="component" value="Chromosome I"/>
</dbReference>
<feature type="signal peptide" evidence="2">
    <location>
        <begin position="1"/>
        <end position="32"/>
    </location>
</feature>
<evidence type="ECO:0000313" key="3">
    <source>
        <dbReference type="EMBL" id="SCE88239.1"/>
    </source>
</evidence>
<dbReference type="InParanoid" id="A0A1C4VWZ0"/>
<dbReference type="OrthoDB" id="3405264at2"/>
<keyword evidence="1" id="KW-0472">Membrane</keyword>
<proteinExistence type="predicted"/>
<dbReference type="AlphaFoldDB" id="A0A1C4VWZ0"/>
<gene>
    <name evidence="3" type="ORF">GA0070618_1630</name>
</gene>
<name>A0A1C4VWZ0_MICEC</name>
<keyword evidence="2" id="KW-0732">Signal</keyword>
<keyword evidence="4" id="KW-1185">Reference proteome</keyword>
<dbReference type="RefSeq" id="WP_088981091.1">
    <property type="nucleotide sequence ID" value="NZ_LT607413.1"/>
</dbReference>
<evidence type="ECO:0000256" key="1">
    <source>
        <dbReference type="SAM" id="Phobius"/>
    </source>
</evidence>
<dbReference type="NCBIfam" id="TIGR01167">
    <property type="entry name" value="LPXTG_anchor"/>
    <property type="match status" value="1"/>
</dbReference>
<organism evidence="3 4">
    <name type="scientific">Micromonospora echinospora</name>
    <name type="common">Micromonospora purpurea</name>
    <dbReference type="NCBI Taxonomy" id="1877"/>
    <lineage>
        <taxon>Bacteria</taxon>
        <taxon>Bacillati</taxon>
        <taxon>Actinomycetota</taxon>
        <taxon>Actinomycetes</taxon>
        <taxon>Micromonosporales</taxon>
        <taxon>Micromonosporaceae</taxon>
        <taxon>Micromonospora</taxon>
    </lineage>
</organism>
<feature type="chain" id="PRO_5008706340" evidence="2">
    <location>
        <begin position="33"/>
        <end position="399"/>
    </location>
</feature>
<keyword evidence="1" id="KW-1133">Transmembrane helix</keyword>